<evidence type="ECO:0000256" key="1">
    <source>
        <dbReference type="SAM" id="Phobius"/>
    </source>
</evidence>
<dbReference type="EMBL" id="JAAIUW010000010">
    <property type="protein sequence ID" value="KAF7812735.1"/>
    <property type="molecule type" value="Genomic_DNA"/>
</dbReference>
<protein>
    <submittedName>
        <fullName evidence="2">Uncharacterized protein</fullName>
    </submittedName>
</protein>
<comment type="caution">
    <text evidence="2">The sequence shown here is derived from an EMBL/GenBank/DDBJ whole genome shotgun (WGS) entry which is preliminary data.</text>
</comment>
<keyword evidence="3" id="KW-1185">Reference proteome</keyword>
<dbReference type="Proteomes" id="UP000634136">
    <property type="component" value="Unassembled WGS sequence"/>
</dbReference>
<feature type="transmembrane region" description="Helical" evidence="1">
    <location>
        <begin position="74"/>
        <end position="97"/>
    </location>
</feature>
<reference evidence="2" key="1">
    <citation type="submission" date="2020-09" db="EMBL/GenBank/DDBJ databases">
        <title>Genome-Enabled Discovery of Anthraquinone Biosynthesis in Senna tora.</title>
        <authorList>
            <person name="Kang S.-H."/>
            <person name="Pandey R.P."/>
            <person name="Lee C.-M."/>
            <person name="Sim J.-S."/>
            <person name="Jeong J.-T."/>
            <person name="Choi B.-S."/>
            <person name="Jung M."/>
            <person name="Ginzburg D."/>
            <person name="Zhao K."/>
            <person name="Won S.Y."/>
            <person name="Oh T.-J."/>
            <person name="Yu Y."/>
            <person name="Kim N.-H."/>
            <person name="Lee O.R."/>
            <person name="Lee T.-H."/>
            <person name="Bashyal P."/>
            <person name="Kim T.-S."/>
            <person name="Lee W.-H."/>
            <person name="Kawkins C."/>
            <person name="Kim C.-K."/>
            <person name="Kim J.S."/>
            <person name="Ahn B.O."/>
            <person name="Rhee S.Y."/>
            <person name="Sohng J.K."/>
        </authorList>
    </citation>
    <scope>NUCLEOTIDE SEQUENCE</scope>
    <source>
        <tissue evidence="2">Leaf</tissue>
    </source>
</reference>
<proteinExistence type="predicted"/>
<sequence>MEGVDLGKKKGGRVEGWFRFWVVEDGRVGGNSRRGREREIMGEGKGLSGSFSGEFSPKKMVEEDGKTEREGEEYGAVAIVVAGTAATAAGLGGGGIWGRRREKERGSVWGGLIWGRRRDFRRESRRKVWWSENEVEEKES</sequence>
<gene>
    <name evidence="2" type="ORF">G2W53_033711</name>
</gene>
<evidence type="ECO:0000313" key="3">
    <source>
        <dbReference type="Proteomes" id="UP000634136"/>
    </source>
</evidence>
<accession>A0A834W785</accession>
<organism evidence="2 3">
    <name type="scientific">Senna tora</name>
    <dbReference type="NCBI Taxonomy" id="362788"/>
    <lineage>
        <taxon>Eukaryota</taxon>
        <taxon>Viridiplantae</taxon>
        <taxon>Streptophyta</taxon>
        <taxon>Embryophyta</taxon>
        <taxon>Tracheophyta</taxon>
        <taxon>Spermatophyta</taxon>
        <taxon>Magnoliopsida</taxon>
        <taxon>eudicotyledons</taxon>
        <taxon>Gunneridae</taxon>
        <taxon>Pentapetalae</taxon>
        <taxon>rosids</taxon>
        <taxon>fabids</taxon>
        <taxon>Fabales</taxon>
        <taxon>Fabaceae</taxon>
        <taxon>Caesalpinioideae</taxon>
        <taxon>Cassia clade</taxon>
        <taxon>Senna</taxon>
    </lineage>
</organism>
<name>A0A834W785_9FABA</name>
<evidence type="ECO:0000313" key="2">
    <source>
        <dbReference type="EMBL" id="KAF7812735.1"/>
    </source>
</evidence>
<dbReference type="AlphaFoldDB" id="A0A834W785"/>
<keyword evidence="1" id="KW-0472">Membrane</keyword>
<keyword evidence="1" id="KW-1133">Transmembrane helix</keyword>
<keyword evidence="1" id="KW-0812">Transmembrane</keyword>